<feature type="domain" description="HTH tetR-type" evidence="3">
    <location>
        <begin position="10"/>
        <end position="70"/>
    </location>
</feature>
<dbReference type="Gene3D" id="1.10.357.10">
    <property type="entry name" value="Tetracycline Repressor, domain 2"/>
    <property type="match status" value="1"/>
</dbReference>
<dbReference type="PATRIC" id="fig|1232724.3.peg.2422"/>
<dbReference type="SUPFAM" id="SSF46689">
    <property type="entry name" value="Homeodomain-like"/>
    <property type="match status" value="1"/>
</dbReference>
<dbReference type="Pfam" id="PF17940">
    <property type="entry name" value="TetR_C_31"/>
    <property type="match status" value="1"/>
</dbReference>
<evidence type="ECO:0000256" key="2">
    <source>
        <dbReference type="PROSITE-ProRule" id="PRU00335"/>
    </source>
</evidence>
<reference evidence="4 5" key="1">
    <citation type="journal article" date="2007" name="PLoS ONE">
        <title>Molecular analysis of a leprosy immunotherapeutic bacillus provides insights into Mycobacterium evolution.</title>
        <authorList>
            <person name="Ahmed N."/>
            <person name="Saini V."/>
            <person name="Raghuvanshi S."/>
            <person name="Khurana J.P."/>
            <person name="Tyagi A.K."/>
            <person name="Tyagi A.K."/>
            <person name="Hasnain S.E."/>
        </authorList>
    </citation>
    <scope>NUCLEOTIDE SEQUENCE [LARGE SCALE GENOMIC DNA]</scope>
    <source>
        <strain evidence="4">MTCC 9506</strain>
    </source>
</reference>
<dbReference type="Proteomes" id="UP000007329">
    <property type="component" value="Chromosome"/>
</dbReference>
<dbReference type="InterPro" id="IPR050109">
    <property type="entry name" value="HTH-type_TetR-like_transc_reg"/>
</dbReference>
<dbReference type="AlphaFoldDB" id="J9WIX8"/>
<dbReference type="PROSITE" id="PS50977">
    <property type="entry name" value="HTH_TETR_2"/>
    <property type="match status" value="1"/>
</dbReference>
<organism evidence="4 5">
    <name type="scientific">Mycobacterium indicus pranii (strain DSM 45239 / MTCC 9506)</name>
    <dbReference type="NCBI Taxonomy" id="1232724"/>
    <lineage>
        <taxon>Bacteria</taxon>
        <taxon>Bacillati</taxon>
        <taxon>Actinomycetota</taxon>
        <taxon>Actinomycetes</taxon>
        <taxon>Mycobacteriales</taxon>
        <taxon>Mycobacteriaceae</taxon>
        <taxon>Mycobacterium</taxon>
        <taxon>Mycobacterium avium complex (MAC)</taxon>
    </lineage>
</organism>
<dbReference type="InterPro" id="IPR009057">
    <property type="entry name" value="Homeodomain-like_sf"/>
</dbReference>
<evidence type="ECO:0000313" key="5">
    <source>
        <dbReference type="Proteomes" id="UP000007329"/>
    </source>
</evidence>
<dbReference type="GO" id="GO:0000976">
    <property type="term" value="F:transcription cis-regulatory region binding"/>
    <property type="evidence" value="ECO:0007669"/>
    <property type="project" value="TreeGrafter"/>
</dbReference>
<evidence type="ECO:0000259" key="3">
    <source>
        <dbReference type="PROSITE" id="PS50977"/>
    </source>
</evidence>
<proteinExistence type="predicted"/>
<sequence>MMSMPYVEASVRRQQMVAAARTALSRDGVARTSLRGVASEAAVPLGTLQYVFPSKEQLLRAVIEDVVEEIAAVLKASAEIDKGLAHAIRQGITSFWSQLVTGKAELQLMQYELVTYAVRTPGQEHLARWQYERYGSVVAEWCQQAAHYAGETCAVPFGRLARVIVASIDGLIVQYLCDPNDARSREDREAVIEMLIALAGVRPGAQAGVVEG</sequence>
<name>J9WIX8_MYCIP</name>
<dbReference type="SUPFAM" id="SSF48498">
    <property type="entry name" value="Tetracyclin repressor-like, C-terminal domain"/>
    <property type="match status" value="1"/>
</dbReference>
<dbReference type="GO" id="GO:0003700">
    <property type="term" value="F:DNA-binding transcription factor activity"/>
    <property type="evidence" value="ECO:0007669"/>
    <property type="project" value="TreeGrafter"/>
</dbReference>
<dbReference type="InterPro" id="IPR001647">
    <property type="entry name" value="HTH_TetR"/>
</dbReference>
<accession>J9WIX8</accession>
<dbReference type="EMBL" id="CP002275">
    <property type="protein sequence ID" value="AFS14392.1"/>
    <property type="molecule type" value="Genomic_DNA"/>
</dbReference>
<keyword evidence="1 2" id="KW-0238">DNA-binding</keyword>
<dbReference type="InterPro" id="IPR036271">
    <property type="entry name" value="Tet_transcr_reg_TetR-rel_C_sf"/>
</dbReference>
<evidence type="ECO:0000256" key="1">
    <source>
        <dbReference type="ARBA" id="ARBA00023125"/>
    </source>
</evidence>
<reference evidence="4 5" key="2">
    <citation type="journal article" date="2012" name="Nucleic Acids Res.">
        <title>Massive gene acquisitions in Mycobacterium indicus pranii provide a perspective on mycobacterial evolution.</title>
        <authorList>
            <person name="Saini V."/>
            <person name="Raghuvanshi S."/>
            <person name="Khurana J.P."/>
            <person name="Ahmed N."/>
            <person name="Hasnain S.E."/>
            <person name="Tyagi A.K."/>
            <person name="Tyagi A.K."/>
        </authorList>
    </citation>
    <scope>NUCLEOTIDE SEQUENCE [LARGE SCALE GENOMIC DNA]</scope>
    <source>
        <strain evidence="5">DSM 45239 / MTCC 9506</strain>
    </source>
</reference>
<feature type="DNA-binding region" description="H-T-H motif" evidence="2">
    <location>
        <begin position="33"/>
        <end position="52"/>
    </location>
</feature>
<dbReference type="PANTHER" id="PTHR30055:SF226">
    <property type="entry name" value="HTH-TYPE TRANSCRIPTIONAL REGULATOR PKSA"/>
    <property type="match status" value="1"/>
</dbReference>
<dbReference type="PANTHER" id="PTHR30055">
    <property type="entry name" value="HTH-TYPE TRANSCRIPTIONAL REGULATOR RUTR"/>
    <property type="match status" value="1"/>
</dbReference>
<gene>
    <name evidence="4" type="ORF">MIP_03481</name>
</gene>
<dbReference type="KEGG" id="mid:MIP_03481"/>
<evidence type="ECO:0000313" key="4">
    <source>
        <dbReference type="EMBL" id="AFS14392.1"/>
    </source>
</evidence>
<dbReference type="Pfam" id="PF00440">
    <property type="entry name" value="TetR_N"/>
    <property type="match status" value="1"/>
</dbReference>
<dbReference type="InterPro" id="IPR041583">
    <property type="entry name" value="TetR_C_31"/>
</dbReference>
<protein>
    <submittedName>
        <fullName evidence="4">Putative transcriptional regulator, TetR family</fullName>
    </submittedName>
</protein>
<dbReference type="HOGENOM" id="CLU_069356_15_1_11"/>